<organism evidence="3 4">
    <name type="scientific">Vagococcus hydrophili</name>
    <dbReference type="NCBI Taxonomy" id="2714947"/>
    <lineage>
        <taxon>Bacteria</taxon>
        <taxon>Bacillati</taxon>
        <taxon>Bacillota</taxon>
        <taxon>Bacilli</taxon>
        <taxon>Lactobacillales</taxon>
        <taxon>Enterococcaceae</taxon>
        <taxon>Vagococcus</taxon>
    </lineage>
</organism>
<proteinExistence type="predicted"/>
<gene>
    <name evidence="3" type="ORF">G7082_06800</name>
</gene>
<evidence type="ECO:0000256" key="1">
    <source>
        <dbReference type="SAM" id="SignalP"/>
    </source>
</evidence>
<feature type="chain" id="PRO_5026059373" evidence="1">
    <location>
        <begin position="27"/>
        <end position="270"/>
    </location>
</feature>
<accession>A0A6G8AT90</accession>
<evidence type="ECO:0000313" key="4">
    <source>
        <dbReference type="Proteomes" id="UP000501747"/>
    </source>
</evidence>
<keyword evidence="1" id="KW-0732">Signal</keyword>
<evidence type="ECO:0000259" key="2">
    <source>
        <dbReference type="Pfam" id="PF13731"/>
    </source>
</evidence>
<dbReference type="KEGG" id="vhy:G7082_06800"/>
<evidence type="ECO:0000313" key="3">
    <source>
        <dbReference type="EMBL" id="QIL48216.1"/>
    </source>
</evidence>
<dbReference type="InterPro" id="IPR027994">
    <property type="entry name" value="WxL_dom"/>
</dbReference>
<reference evidence="3 4" key="1">
    <citation type="submission" date="2020-03" db="EMBL/GenBank/DDBJ databases">
        <title>Vagococcus sp. nov., isolated from beetles.</title>
        <authorList>
            <person name="Hyun D.-W."/>
            <person name="Bae J.-W."/>
        </authorList>
    </citation>
    <scope>NUCLEOTIDE SEQUENCE [LARGE SCALE GENOMIC DNA]</scope>
    <source>
        <strain evidence="3 4">HDW17B</strain>
    </source>
</reference>
<protein>
    <submittedName>
        <fullName evidence="3">WxL domain-containing protein</fullName>
    </submittedName>
</protein>
<dbReference type="Proteomes" id="UP000501747">
    <property type="component" value="Chromosome"/>
</dbReference>
<dbReference type="RefSeq" id="WP_166034364.1">
    <property type="nucleotide sequence ID" value="NZ_CP049887.1"/>
</dbReference>
<feature type="domain" description="WxL" evidence="2">
    <location>
        <begin position="31"/>
        <end position="268"/>
    </location>
</feature>
<keyword evidence="4" id="KW-1185">Reference proteome</keyword>
<feature type="signal peptide" evidence="1">
    <location>
        <begin position="1"/>
        <end position="26"/>
    </location>
</feature>
<dbReference type="Pfam" id="PF13731">
    <property type="entry name" value="WxL"/>
    <property type="match status" value="1"/>
</dbReference>
<name>A0A6G8AT90_9ENTE</name>
<dbReference type="AlphaFoldDB" id="A0A6G8AT90"/>
<sequence length="270" mass="28641">MKSTKLVTTAAVATLGLTLLAPSVLAAGVEEAKELNGKGTIEYVEDNGPVDPIDPEIVTPIVDPPGEKNDKAGSLRVDFISQLNFKGDGADGKAKITTNQGKYNAAEATYKKDINGVSTDVKRGNWVQVTDKRTLNDEGIAAGWTLSAKLSKQFTTGKSTLNGATIAYNNPYVSMKTATGMVESDQVKTVAGNVLKLDESKVMANAEKGKGFGTYTVEYGRPAADAENANGFTEDTKTSHKSVELTVPANTPLQAGKKYEAEITWTMAEL</sequence>
<dbReference type="EMBL" id="CP049887">
    <property type="protein sequence ID" value="QIL48216.1"/>
    <property type="molecule type" value="Genomic_DNA"/>
</dbReference>